<accession>A0A392SQ02</accession>
<proteinExistence type="predicted"/>
<comment type="caution">
    <text evidence="1">The sequence shown here is derived from an EMBL/GenBank/DDBJ whole genome shotgun (WGS) entry which is preliminary data.</text>
</comment>
<dbReference type="Proteomes" id="UP000265520">
    <property type="component" value="Unassembled WGS sequence"/>
</dbReference>
<evidence type="ECO:0000313" key="2">
    <source>
        <dbReference type="Proteomes" id="UP000265520"/>
    </source>
</evidence>
<protein>
    <recommendedName>
        <fullName evidence="3">Gag polyprotein</fullName>
    </recommendedName>
</protein>
<dbReference type="EMBL" id="LXQA010414050">
    <property type="protein sequence ID" value="MCI50284.1"/>
    <property type="molecule type" value="Genomic_DNA"/>
</dbReference>
<name>A0A392SQ02_9FABA</name>
<sequence length="48" mass="5486">MPPRRAPAVPVTEDDRVERMANSMNMMAAAITTQTNAKTQRDLEKRER</sequence>
<keyword evidence="2" id="KW-1185">Reference proteome</keyword>
<dbReference type="AlphaFoldDB" id="A0A392SQ02"/>
<reference evidence="1 2" key="1">
    <citation type="journal article" date="2018" name="Front. Plant Sci.">
        <title>Red Clover (Trifolium pratense) and Zigzag Clover (T. medium) - A Picture of Genomic Similarities and Differences.</title>
        <authorList>
            <person name="Dluhosova J."/>
            <person name="Istvanek J."/>
            <person name="Nedelnik J."/>
            <person name="Repkova J."/>
        </authorList>
    </citation>
    <scope>NUCLEOTIDE SEQUENCE [LARGE SCALE GENOMIC DNA]</scope>
    <source>
        <strain evidence="2">cv. 10/8</strain>
        <tissue evidence="1">Leaf</tissue>
    </source>
</reference>
<evidence type="ECO:0008006" key="3">
    <source>
        <dbReference type="Google" id="ProtNLM"/>
    </source>
</evidence>
<evidence type="ECO:0000313" key="1">
    <source>
        <dbReference type="EMBL" id="MCI50284.1"/>
    </source>
</evidence>
<organism evidence="1 2">
    <name type="scientific">Trifolium medium</name>
    <dbReference type="NCBI Taxonomy" id="97028"/>
    <lineage>
        <taxon>Eukaryota</taxon>
        <taxon>Viridiplantae</taxon>
        <taxon>Streptophyta</taxon>
        <taxon>Embryophyta</taxon>
        <taxon>Tracheophyta</taxon>
        <taxon>Spermatophyta</taxon>
        <taxon>Magnoliopsida</taxon>
        <taxon>eudicotyledons</taxon>
        <taxon>Gunneridae</taxon>
        <taxon>Pentapetalae</taxon>
        <taxon>rosids</taxon>
        <taxon>fabids</taxon>
        <taxon>Fabales</taxon>
        <taxon>Fabaceae</taxon>
        <taxon>Papilionoideae</taxon>
        <taxon>50 kb inversion clade</taxon>
        <taxon>NPAAA clade</taxon>
        <taxon>Hologalegina</taxon>
        <taxon>IRL clade</taxon>
        <taxon>Trifolieae</taxon>
        <taxon>Trifolium</taxon>
    </lineage>
</organism>